<dbReference type="InterPro" id="IPR012677">
    <property type="entry name" value="Nucleotide-bd_a/b_plait_sf"/>
</dbReference>
<dbReference type="InterPro" id="IPR052462">
    <property type="entry name" value="SLIRP/GR-RBP-like"/>
</dbReference>
<evidence type="ECO:0000313" key="4">
    <source>
        <dbReference type="EMBL" id="MDJ1171229.1"/>
    </source>
</evidence>
<dbReference type="EMBL" id="JAQOSP010000109">
    <property type="protein sequence ID" value="MDJ1171229.1"/>
    <property type="molecule type" value="Genomic_DNA"/>
</dbReference>
<evidence type="ECO:0000313" key="5">
    <source>
        <dbReference type="Proteomes" id="UP001235303"/>
    </source>
</evidence>
<dbReference type="InterPro" id="IPR000504">
    <property type="entry name" value="RRM_dom"/>
</dbReference>
<dbReference type="RefSeq" id="WP_283754983.1">
    <property type="nucleotide sequence ID" value="NZ_JAQOSP010000109.1"/>
</dbReference>
<organism evidence="4 5">
    <name type="scientific">Roseofilum acuticapitatum BLCC-M154</name>
    <dbReference type="NCBI Taxonomy" id="3022444"/>
    <lineage>
        <taxon>Bacteria</taxon>
        <taxon>Bacillati</taxon>
        <taxon>Cyanobacteriota</taxon>
        <taxon>Cyanophyceae</taxon>
        <taxon>Desertifilales</taxon>
        <taxon>Desertifilaceae</taxon>
        <taxon>Roseofilum</taxon>
        <taxon>Roseofilum acuticapitatum</taxon>
    </lineage>
</organism>
<evidence type="ECO:0000259" key="3">
    <source>
        <dbReference type="PROSITE" id="PS50102"/>
    </source>
</evidence>
<accession>A0ABT7AXS4</accession>
<dbReference type="PROSITE" id="PS50102">
    <property type="entry name" value="RRM"/>
    <property type="match status" value="1"/>
</dbReference>
<keyword evidence="5" id="KW-1185">Reference proteome</keyword>
<feature type="domain" description="RRM" evidence="3">
    <location>
        <begin position="1"/>
        <end position="79"/>
    </location>
</feature>
<name>A0ABT7AXS4_9CYAN</name>
<dbReference type="Proteomes" id="UP001235303">
    <property type="component" value="Unassembled WGS sequence"/>
</dbReference>
<feature type="compositionally biased region" description="Basic and acidic residues" evidence="2">
    <location>
        <begin position="78"/>
        <end position="92"/>
    </location>
</feature>
<proteinExistence type="predicted"/>
<reference evidence="4 5" key="1">
    <citation type="submission" date="2023-01" db="EMBL/GenBank/DDBJ databases">
        <title>Novel diversity within Roseofilum (Cyanobacteria; Desertifilaceae) from marine benthic mats with descriptions of four novel species.</title>
        <authorList>
            <person name="Wang Y."/>
            <person name="Berthold D.E."/>
            <person name="Hu J."/>
            <person name="Lefler F.W."/>
            <person name="Laughinghouse H.D. IV."/>
        </authorList>
    </citation>
    <scope>NUCLEOTIDE SEQUENCE [LARGE SCALE GENOMIC DNA]</scope>
    <source>
        <strain evidence="4 5">BLCC-M154</strain>
    </source>
</reference>
<keyword evidence="1" id="KW-0694">RNA-binding</keyword>
<feature type="region of interest" description="Disordered" evidence="2">
    <location>
        <begin position="73"/>
        <end position="92"/>
    </location>
</feature>
<dbReference type="Pfam" id="PF00076">
    <property type="entry name" value="RRM_1"/>
    <property type="match status" value="1"/>
</dbReference>
<dbReference type="Gene3D" id="3.30.70.330">
    <property type="match status" value="1"/>
</dbReference>
<evidence type="ECO:0000256" key="1">
    <source>
        <dbReference type="ARBA" id="ARBA00022884"/>
    </source>
</evidence>
<sequence>MTVYIGNLSFKAEENDLRDVFSEYGTVTNVFLPVDRESGKKRGFAFVDMSTEAEEAKAIETLDGAEWMGRMMKVNKAKPRENRESRGHNRSR</sequence>
<dbReference type="InterPro" id="IPR035979">
    <property type="entry name" value="RBD_domain_sf"/>
</dbReference>
<comment type="caution">
    <text evidence="4">The sequence shown here is derived from an EMBL/GenBank/DDBJ whole genome shotgun (WGS) entry which is preliminary data.</text>
</comment>
<dbReference type="SUPFAM" id="SSF54928">
    <property type="entry name" value="RNA-binding domain, RBD"/>
    <property type="match status" value="1"/>
</dbReference>
<protein>
    <submittedName>
        <fullName evidence="4">RNA-binding protein</fullName>
    </submittedName>
</protein>
<dbReference type="PANTHER" id="PTHR48027">
    <property type="entry name" value="HETEROGENEOUS NUCLEAR RIBONUCLEOPROTEIN 87F-RELATED"/>
    <property type="match status" value="1"/>
</dbReference>
<dbReference type="SMART" id="SM00360">
    <property type="entry name" value="RRM"/>
    <property type="match status" value="1"/>
</dbReference>
<gene>
    <name evidence="4" type="ORF">PMG71_17510</name>
</gene>
<evidence type="ECO:0000256" key="2">
    <source>
        <dbReference type="SAM" id="MobiDB-lite"/>
    </source>
</evidence>